<reference evidence="1" key="1">
    <citation type="submission" date="2022-06" db="EMBL/GenBank/DDBJ databases">
        <title>Complete genome of Pseudomonas hydrolytica DSWY01T.</title>
        <authorList>
            <person name="Jung J."/>
            <person name="Jeon C.O."/>
        </authorList>
    </citation>
    <scope>NUCLEOTIDE SEQUENCE</scope>
    <source>
        <strain evidence="1">DSWY01</strain>
    </source>
</reference>
<dbReference type="RefSeq" id="WP_129484128.1">
    <property type="nucleotide sequence ID" value="NZ_CP099397.1"/>
</dbReference>
<protein>
    <submittedName>
        <fullName evidence="1">Uncharacterized protein</fullName>
    </submittedName>
</protein>
<keyword evidence="2" id="KW-1185">Reference proteome</keyword>
<dbReference type="Proteomes" id="UP001054897">
    <property type="component" value="Chromosome"/>
</dbReference>
<dbReference type="EMBL" id="CP099397">
    <property type="protein sequence ID" value="USR39564.1"/>
    <property type="molecule type" value="Genomic_DNA"/>
</dbReference>
<sequence length="164" mass="18866">MWRVLKYLSWALGALFSLTAVILFHLAGGGTIVHEYFRHDPPEELEFSFGLCESEPRKPTRPEEILWKENTATINVILSPNCGTTWLLGNYKVEEGSKLVLGYKSIVPSIIGCDCNYPATYRIKGLENKEYEIELREYAFINKVPWLMQKIADMDQDIVITEEF</sequence>
<proteinExistence type="predicted"/>
<organism evidence="1 2">
    <name type="scientific">Ectopseudomonas hydrolytica</name>
    <dbReference type="NCBI Taxonomy" id="2493633"/>
    <lineage>
        <taxon>Bacteria</taxon>
        <taxon>Pseudomonadati</taxon>
        <taxon>Pseudomonadota</taxon>
        <taxon>Gammaproteobacteria</taxon>
        <taxon>Pseudomonadales</taxon>
        <taxon>Pseudomonadaceae</taxon>
        <taxon>Ectopseudomonas</taxon>
    </lineage>
</organism>
<evidence type="ECO:0000313" key="1">
    <source>
        <dbReference type="EMBL" id="USR39564.1"/>
    </source>
</evidence>
<gene>
    <name evidence="1" type="ORF">L1F06_023380</name>
</gene>
<evidence type="ECO:0000313" key="2">
    <source>
        <dbReference type="Proteomes" id="UP001054897"/>
    </source>
</evidence>
<dbReference type="GeneID" id="300083973"/>
<name>A0ABY5A6R6_9GAMM</name>
<accession>A0ABY5A6R6</accession>